<protein>
    <submittedName>
        <fullName evidence="2">Uncharacterized protein</fullName>
    </submittedName>
</protein>
<feature type="transmembrane region" description="Helical" evidence="1">
    <location>
        <begin position="53"/>
        <end position="76"/>
    </location>
</feature>
<keyword evidence="1" id="KW-0812">Transmembrane</keyword>
<proteinExistence type="predicted"/>
<name>A0A8J8T496_HALGN</name>
<keyword evidence="3" id="KW-1185">Reference proteome</keyword>
<evidence type="ECO:0000256" key="1">
    <source>
        <dbReference type="SAM" id="Phobius"/>
    </source>
</evidence>
<dbReference type="AlphaFoldDB" id="A0A8J8T496"/>
<comment type="caution">
    <text evidence="2">The sequence shown here is derived from an EMBL/GenBank/DDBJ whole genome shotgun (WGS) entry which is preliminary data.</text>
</comment>
<evidence type="ECO:0000313" key="3">
    <source>
        <dbReference type="Proteomes" id="UP000785679"/>
    </source>
</evidence>
<keyword evidence="1" id="KW-0472">Membrane</keyword>
<keyword evidence="1" id="KW-1133">Transmembrane helix</keyword>
<organism evidence="2 3">
    <name type="scientific">Halteria grandinella</name>
    <dbReference type="NCBI Taxonomy" id="5974"/>
    <lineage>
        <taxon>Eukaryota</taxon>
        <taxon>Sar</taxon>
        <taxon>Alveolata</taxon>
        <taxon>Ciliophora</taxon>
        <taxon>Intramacronucleata</taxon>
        <taxon>Spirotrichea</taxon>
        <taxon>Stichotrichia</taxon>
        <taxon>Sporadotrichida</taxon>
        <taxon>Halteriidae</taxon>
        <taxon>Halteria</taxon>
    </lineage>
</organism>
<evidence type="ECO:0000313" key="2">
    <source>
        <dbReference type="EMBL" id="TNV81767.1"/>
    </source>
</evidence>
<dbReference type="Proteomes" id="UP000785679">
    <property type="component" value="Unassembled WGS sequence"/>
</dbReference>
<dbReference type="EMBL" id="RRYP01005759">
    <property type="protein sequence ID" value="TNV81767.1"/>
    <property type="molecule type" value="Genomic_DNA"/>
</dbReference>
<gene>
    <name evidence="2" type="ORF">FGO68_gene12274</name>
</gene>
<accession>A0A8J8T496</accession>
<sequence length="178" mass="20903">MGLTWRAYKKCDLEMIEWVTNNGNCSEDDLLQFAFQEFSKSIRYFVRLFKASFFMSAIIMGFWVLTCFAPGILIGLSNGDCDGICKAICCCICICIGDCLDESRRQREELRRQEKLTTMQPAEKFKQQREQKINNNLPLKMVYKNRELQETTQYVAIKPMQLKQQAKQFPLVFYVKDR</sequence>
<reference evidence="2" key="1">
    <citation type="submission" date="2019-06" db="EMBL/GenBank/DDBJ databases">
        <authorList>
            <person name="Zheng W."/>
        </authorList>
    </citation>
    <scope>NUCLEOTIDE SEQUENCE</scope>
    <source>
        <strain evidence="2">QDHG01</strain>
    </source>
</reference>